<dbReference type="HOGENOM" id="CLU_179569_0_0_1"/>
<dbReference type="InParanoid" id="M4F5U8"/>
<dbReference type="EnsemblPlants" id="Bra036454.1">
    <property type="protein sequence ID" value="Bra036454.1-P"/>
    <property type="gene ID" value="Bra036454"/>
</dbReference>
<evidence type="ECO:0000313" key="2">
    <source>
        <dbReference type="EnsemblPlants" id="Bra036454.1-P"/>
    </source>
</evidence>
<dbReference type="Gramene" id="Bra036454.1">
    <property type="protein sequence ID" value="Bra036454.1-P"/>
    <property type="gene ID" value="Bra036454"/>
</dbReference>
<reference evidence="2" key="3">
    <citation type="submission" date="2023-03" db="UniProtKB">
        <authorList>
            <consortium name="EnsemblPlants"/>
        </authorList>
    </citation>
    <scope>IDENTIFICATION</scope>
    <source>
        <strain evidence="2">cv. Chiifu-401-42</strain>
    </source>
</reference>
<name>M4F5U8_BRACM</name>
<reference evidence="2 3" key="2">
    <citation type="journal article" date="2018" name="Hortic Res">
        <title>Improved Brassica rapa reference genome by single-molecule sequencing and chromosome conformation capture technologies.</title>
        <authorList>
            <person name="Zhang L."/>
            <person name="Cai X."/>
            <person name="Wu J."/>
            <person name="Liu M."/>
            <person name="Grob S."/>
            <person name="Cheng F."/>
            <person name="Liang J."/>
            <person name="Cai C."/>
            <person name="Liu Z."/>
            <person name="Liu B."/>
            <person name="Wang F."/>
            <person name="Li S."/>
            <person name="Liu F."/>
            <person name="Li X."/>
            <person name="Cheng L."/>
            <person name="Yang W."/>
            <person name="Li M.H."/>
            <person name="Grossniklaus U."/>
            <person name="Zheng H."/>
            <person name="Wang X."/>
        </authorList>
    </citation>
    <scope>NUCLEOTIDE SEQUENCE [LARGE SCALE GENOMIC DNA]</scope>
    <source>
        <strain evidence="2 3">cv. Chiifu-401-42</strain>
    </source>
</reference>
<evidence type="ECO:0000313" key="3">
    <source>
        <dbReference type="Proteomes" id="UP000011750"/>
    </source>
</evidence>
<reference evidence="2 3" key="1">
    <citation type="journal article" date="2011" name="Nat. Genet.">
        <title>The genome of the mesopolyploid crop species Brassica rapa.</title>
        <authorList>
            <consortium name="Brassica rapa Genome Sequencing Project Consortium"/>
            <person name="Wang X."/>
            <person name="Wang H."/>
            <person name="Wang J."/>
            <person name="Sun R."/>
            <person name="Wu J."/>
            <person name="Liu S."/>
            <person name="Bai Y."/>
            <person name="Mun J.H."/>
            <person name="Bancroft I."/>
            <person name="Cheng F."/>
            <person name="Huang S."/>
            <person name="Li X."/>
            <person name="Hua W."/>
            <person name="Wang J."/>
            <person name="Wang X."/>
            <person name="Freeling M."/>
            <person name="Pires J.C."/>
            <person name="Paterson A.H."/>
            <person name="Chalhoub B."/>
            <person name="Wang B."/>
            <person name="Hayward A."/>
            <person name="Sharpe A.G."/>
            <person name="Park B.S."/>
            <person name="Weisshaar B."/>
            <person name="Liu B."/>
            <person name="Li B."/>
            <person name="Liu B."/>
            <person name="Tong C."/>
            <person name="Song C."/>
            <person name="Duran C."/>
            <person name="Peng C."/>
            <person name="Geng C."/>
            <person name="Koh C."/>
            <person name="Lin C."/>
            <person name="Edwards D."/>
            <person name="Mu D."/>
            <person name="Shen D."/>
            <person name="Soumpourou E."/>
            <person name="Li F."/>
            <person name="Fraser F."/>
            <person name="Conant G."/>
            <person name="Lassalle G."/>
            <person name="King G.J."/>
            <person name="Bonnema G."/>
            <person name="Tang H."/>
            <person name="Wang H."/>
            <person name="Belcram H."/>
            <person name="Zhou H."/>
            <person name="Hirakawa H."/>
            <person name="Abe H."/>
            <person name="Guo H."/>
            <person name="Wang H."/>
            <person name="Jin H."/>
            <person name="Parkin I.A."/>
            <person name="Batley J."/>
            <person name="Kim J.S."/>
            <person name="Just J."/>
            <person name="Li J."/>
            <person name="Xu J."/>
            <person name="Deng J."/>
            <person name="Kim J.A."/>
            <person name="Li J."/>
            <person name="Yu J."/>
            <person name="Meng J."/>
            <person name="Wang J."/>
            <person name="Min J."/>
            <person name="Poulain J."/>
            <person name="Wang J."/>
            <person name="Hatakeyama K."/>
            <person name="Wu K."/>
            <person name="Wang L."/>
            <person name="Fang L."/>
            <person name="Trick M."/>
            <person name="Links M.G."/>
            <person name="Zhao M."/>
            <person name="Jin M."/>
            <person name="Ramchiary N."/>
            <person name="Drou N."/>
            <person name="Berkman P.J."/>
            <person name="Cai Q."/>
            <person name="Huang Q."/>
            <person name="Li R."/>
            <person name="Tabata S."/>
            <person name="Cheng S."/>
            <person name="Zhang S."/>
            <person name="Zhang S."/>
            <person name="Huang S."/>
            <person name="Sato S."/>
            <person name="Sun S."/>
            <person name="Kwon S.J."/>
            <person name="Choi S.R."/>
            <person name="Lee T.H."/>
            <person name="Fan W."/>
            <person name="Zhao X."/>
            <person name="Tan X."/>
            <person name="Xu X."/>
            <person name="Wang Y."/>
            <person name="Qiu Y."/>
            <person name="Yin Y."/>
            <person name="Li Y."/>
            <person name="Du Y."/>
            <person name="Liao Y."/>
            <person name="Lim Y."/>
            <person name="Narusaka Y."/>
            <person name="Wang Y."/>
            <person name="Wang Z."/>
            <person name="Li Z."/>
            <person name="Wang Z."/>
            <person name="Xiong Z."/>
            <person name="Zhang Z."/>
        </authorList>
    </citation>
    <scope>NUCLEOTIDE SEQUENCE [LARGE SCALE GENOMIC DNA]</scope>
    <source>
        <strain evidence="2 3">cv. Chiifu-401-42</strain>
    </source>
</reference>
<sequence length="102" mass="11846">MGSKSTWLERDRERKKVVDYEDRYSTEKASSVQSMILYKCDAEAQSRSVRSLMVKRKCCSDLVQLHGFRLIEVLKLDIPPRSPKNCPEAREGSTRVYFSPDQ</sequence>
<evidence type="ECO:0000256" key="1">
    <source>
        <dbReference type="SAM" id="MobiDB-lite"/>
    </source>
</evidence>
<dbReference type="AlphaFoldDB" id="M4F5U8"/>
<accession>M4F5U8</accession>
<keyword evidence="3" id="KW-1185">Reference proteome</keyword>
<organism evidence="2 3">
    <name type="scientific">Brassica campestris</name>
    <name type="common">Field mustard</name>
    <dbReference type="NCBI Taxonomy" id="3711"/>
    <lineage>
        <taxon>Eukaryota</taxon>
        <taxon>Viridiplantae</taxon>
        <taxon>Streptophyta</taxon>
        <taxon>Embryophyta</taxon>
        <taxon>Tracheophyta</taxon>
        <taxon>Spermatophyta</taxon>
        <taxon>Magnoliopsida</taxon>
        <taxon>eudicotyledons</taxon>
        <taxon>Gunneridae</taxon>
        <taxon>Pentapetalae</taxon>
        <taxon>rosids</taxon>
        <taxon>malvids</taxon>
        <taxon>Brassicales</taxon>
        <taxon>Brassicaceae</taxon>
        <taxon>Brassiceae</taxon>
        <taxon>Brassica</taxon>
    </lineage>
</organism>
<dbReference type="OMA" id="MGSKSTW"/>
<proteinExistence type="predicted"/>
<dbReference type="Proteomes" id="UP000011750">
    <property type="component" value="Chromosome A07"/>
</dbReference>
<protein>
    <submittedName>
        <fullName evidence="2">Uncharacterized protein</fullName>
    </submittedName>
</protein>
<feature type="region of interest" description="Disordered" evidence="1">
    <location>
        <begin position="81"/>
        <end position="102"/>
    </location>
</feature>